<gene>
    <name evidence="1" type="ORF">vBEcoSW011D_44</name>
</gene>
<keyword evidence="2" id="KW-1185">Reference proteome</keyword>
<accession>A0A4Y5NVE6</accession>
<dbReference type="EMBL" id="MK778457">
    <property type="protein sequence ID" value="QCW18491.1"/>
    <property type="molecule type" value="Genomic_DNA"/>
</dbReference>
<reference evidence="1 2" key="1">
    <citation type="submission" date="2019-04" db="EMBL/GenBank/DDBJ databases">
        <authorList>
            <person name="Wang X."/>
        </authorList>
    </citation>
    <scope>NUCLEOTIDE SEQUENCE [LARGE SCALE GENOMIC DNA]</scope>
</reference>
<evidence type="ECO:0000313" key="2">
    <source>
        <dbReference type="Proteomes" id="UP000306677"/>
    </source>
</evidence>
<organism evidence="1 2">
    <name type="scientific">Escherichia phage vB_EcoS_W011D</name>
    <dbReference type="NCBI Taxonomy" id="2575323"/>
    <lineage>
        <taxon>Viruses</taxon>
        <taxon>Duplodnaviria</taxon>
        <taxon>Heunggongvirae</taxon>
        <taxon>Uroviricota</taxon>
        <taxon>Caudoviricetes</taxon>
        <taxon>Drexlerviridae</taxon>
        <taxon>Tempevirinae</taxon>
        <taxon>Changchunvirus</taxon>
        <taxon>Changchunvirus W011D</taxon>
    </lineage>
</organism>
<evidence type="ECO:0000313" key="1">
    <source>
        <dbReference type="EMBL" id="QCW18491.1"/>
    </source>
</evidence>
<sequence length="73" mass="8247">MKIKTESIMKLVKANGKAVLKMDRASGFHQLTITKIKTGYAVGEHPGGKIRRMTESDAYAMIDDLSFLIEKWF</sequence>
<proteinExistence type="predicted"/>
<name>A0A4Y5NVE6_9CAUD</name>
<protein>
    <submittedName>
        <fullName evidence="1">Uncharacterized protein</fullName>
    </submittedName>
</protein>
<dbReference type="Proteomes" id="UP000306677">
    <property type="component" value="Segment"/>
</dbReference>